<reference evidence="1 2" key="1">
    <citation type="submission" date="2014-04" db="EMBL/GenBank/DDBJ databases">
        <authorList>
            <consortium name="DOE Joint Genome Institute"/>
            <person name="Kuo A."/>
            <person name="Kohler A."/>
            <person name="Nagy L.G."/>
            <person name="Floudas D."/>
            <person name="Copeland A."/>
            <person name="Barry K.W."/>
            <person name="Cichocki N."/>
            <person name="Veneault-Fourrey C."/>
            <person name="LaButti K."/>
            <person name="Lindquist E.A."/>
            <person name="Lipzen A."/>
            <person name="Lundell T."/>
            <person name="Morin E."/>
            <person name="Murat C."/>
            <person name="Sun H."/>
            <person name="Tunlid A."/>
            <person name="Henrissat B."/>
            <person name="Grigoriev I.V."/>
            <person name="Hibbett D.S."/>
            <person name="Martin F."/>
            <person name="Nordberg H.P."/>
            <person name="Cantor M.N."/>
            <person name="Hua S.X."/>
        </authorList>
    </citation>
    <scope>NUCLEOTIDE SEQUENCE [LARGE SCALE GENOMIC DNA]</scope>
    <source>
        <strain evidence="1 2">Foug A</strain>
    </source>
</reference>
<dbReference type="AlphaFoldDB" id="A0A0C3A8V2"/>
<evidence type="ECO:0000313" key="1">
    <source>
        <dbReference type="EMBL" id="KIM61302.1"/>
    </source>
</evidence>
<dbReference type="EMBL" id="KN822053">
    <property type="protein sequence ID" value="KIM61302.1"/>
    <property type="molecule type" value="Genomic_DNA"/>
</dbReference>
<dbReference type="InParanoid" id="A0A0C3A8V2"/>
<dbReference type="Proteomes" id="UP000053989">
    <property type="component" value="Unassembled WGS sequence"/>
</dbReference>
<sequence length="147" mass="16435">MPLASSEPAPLIYYFVFLPDDNENLSRSSFHAAFARWRANSRMNGSELSVSIVADLHWAFSFPGAASQFAYSLKTNRILDFPKSGFSAMDTLYNRYSLKIDTFLVKQRAISYKGVYCSPLFTSFVLMSTLSAIHTADASLRSLIGLH</sequence>
<reference evidence="2" key="2">
    <citation type="submission" date="2015-01" db="EMBL/GenBank/DDBJ databases">
        <title>Evolutionary Origins and Diversification of the Mycorrhizal Mutualists.</title>
        <authorList>
            <consortium name="DOE Joint Genome Institute"/>
            <consortium name="Mycorrhizal Genomics Consortium"/>
            <person name="Kohler A."/>
            <person name="Kuo A."/>
            <person name="Nagy L.G."/>
            <person name="Floudas D."/>
            <person name="Copeland A."/>
            <person name="Barry K.W."/>
            <person name="Cichocki N."/>
            <person name="Veneault-Fourrey C."/>
            <person name="LaButti K."/>
            <person name="Lindquist E.A."/>
            <person name="Lipzen A."/>
            <person name="Lundell T."/>
            <person name="Morin E."/>
            <person name="Murat C."/>
            <person name="Riley R."/>
            <person name="Ohm R."/>
            <person name="Sun H."/>
            <person name="Tunlid A."/>
            <person name="Henrissat B."/>
            <person name="Grigoriev I.V."/>
            <person name="Hibbett D.S."/>
            <person name="Martin F."/>
        </authorList>
    </citation>
    <scope>NUCLEOTIDE SEQUENCE [LARGE SCALE GENOMIC DNA]</scope>
    <source>
        <strain evidence="2">Foug A</strain>
    </source>
</reference>
<name>A0A0C3A8V2_9AGAM</name>
<accession>A0A0C3A8V2</accession>
<proteinExistence type="predicted"/>
<organism evidence="1 2">
    <name type="scientific">Scleroderma citrinum Foug A</name>
    <dbReference type="NCBI Taxonomy" id="1036808"/>
    <lineage>
        <taxon>Eukaryota</taxon>
        <taxon>Fungi</taxon>
        <taxon>Dikarya</taxon>
        <taxon>Basidiomycota</taxon>
        <taxon>Agaricomycotina</taxon>
        <taxon>Agaricomycetes</taxon>
        <taxon>Agaricomycetidae</taxon>
        <taxon>Boletales</taxon>
        <taxon>Sclerodermatineae</taxon>
        <taxon>Sclerodermataceae</taxon>
        <taxon>Scleroderma</taxon>
    </lineage>
</organism>
<keyword evidence="2" id="KW-1185">Reference proteome</keyword>
<protein>
    <submittedName>
        <fullName evidence="1">Uncharacterized protein</fullName>
    </submittedName>
</protein>
<evidence type="ECO:0000313" key="2">
    <source>
        <dbReference type="Proteomes" id="UP000053989"/>
    </source>
</evidence>
<gene>
    <name evidence="1" type="ORF">SCLCIDRAFT_1216073</name>
</gene>
<dbReference type="HOGENOM" id="CLU_1769214_0_0_1"/>